<proteinExistence type="predicted"/>
<sequence>MSLTSLYQSFPVFFFIVNESSVRIAGSPHFDKRIVLSGGANNNSVLEVSDGITIKRVHRDVGLLSTPFVGAFVTGIIGELFLGREKRHVRVKKDAESVIEAVLHGIIGTLVISFHSGCCK</sequence>
<organism evidence="2 3">
    <name type="scientific">Loa loa</name>
    <name type="common">Eye worm</name>
    <name type="synonym">Filaria loa</name>
    <dbReference type="NCBI Taxonomy" id="7209"/>
    <lineage>
        <taxon>Eukaryota</taxon>
        <taxon>Metazoa</taxon>
        <taxon>Ecdysozoa</taxon>
        <taxon>Nematoda</taxon>
        <taxon>Chromadorea</taxon>
        <taxon>Rhabditida</taxon>
        <taxon>Spirurina</taxon>
        <taxon>Spiruromorpha</taxon>
        <taxon>Filarioidea</taxon>
        <taxon>Onchocercidae</taxon>
        <taxon>Loa</taxon>
    </lineage>
</organism>
<keyword evidence="1" id="KW-0812">Transmembrane</keyword>
<dbReference type="AlphaFoldDB" id="A0A1I7VDP0"/>
<reference evidence="2" key="1">
    <citation type="submission" date="2012-04" db="EMBL/GenBank/DDBJ databases">
        <title>The Genome Sequence of Loa loa.</title>
        <authorList>
            <consortium name="The Broad Institute Genome Sequencing Platform"/>
            <consortium name="Broad Institute Genome Sequencing Center for Infectious Disease"/>
            <person name="Nutman T.B."/>
            <person name="Fink D.L."/>
            <person name="Russ C."/>
            <person name="Young S."/>
            <person name="Zeng Q."/>
            <person name="Gargeya S."/>
            <person name="Alvarado L."/>
            <person name="Berlin A."/>
            <person name="Chapman S.B."/>
            <person name="Chen Z."/>
            <person name="Freedman E."/>
            <person name="Gellesch M."/>
            <person name="Goldberg J."/>
            <person name="Griggs A."/>
            <person name="Gujja S."/>
            <person name="Heilman E.R."/>
            <person name="Heiman D."/>
            <person name="Howarth C."/>
            <person name="Mehta T."/>
            <person name="Neiman D."/>
            <person name="Pearson M."/>
            <person name="Roberts A."/>
            <person name="Saif S."/>
            <person name="Shea T."/>
            <person name="Shenoy N."/>
            <person name="Sisk P."/>
            <person name="Stolte C."/>
            <person name="Sykes S."/>
            <person name="White J."/>
            <person name="Yandava C."/>
            <person name="Haas B."/>
            <person name="Henn M.R."/>
            <person name="Nusbaum C."/>
            <person name="Birren B."/>
        </authorList>
    </citation>
    <scope>NUCLEOTIDE SEQUENCE [LARGE SCALE GENOMIC DNA]</scope>
</reference>
<evidence type="ECO:0000313" key="2">
    <source>
        <dbReference type="Proteomes" id="UP000095285"/>
    </source>
</evidence>
<accession>A0A1I7VDP0</accession>
<reference evidence="3" key="2">
    <citation type="submission" date="2016-11" db="UniProtKB">
        <authorList>
            <consortium name="WormBaseParasite"/>
        </authorList>
    </citation>
    <scope>IDENTIFICATION</scope>
</reference>
<dbReference type="Proteomes" id="UP000095285">
    <property type="component" value="Unassembled WGS sequence"/>
</dbReference>
<keyword evidence="1" id="KW-1133">Transmembrane helix</keyword>
<keyword evidence="2" id="KW-1185">Reference proteome</keyword>
<evidence type="ECO:0000256" key="1">
    <source>
        <dbReference type="SAM" id="Phobius"/>
    </source>
</evidence>
<dbReference type="WBParaSite" id="EN70_1359">
    <property type="protein sequence ID" value="EN70_1359"/>
    <property type="gene ID" value="EN70_1359"/>
</dbReference>
<feature type="transmembrane region" description="Helical" evidence="1">
    <location>
        <begin position="61"/>
        <end position="82"/>
    </location>
</feature>
<keyword evidence="1" id="KW-0472">Membrane</keyword>
<evidence type="ECO:0000313" key="3">
    <source>
        <dbReference type="WBParaSite" id="EN70_1359"/>
    </source>
</evidence>
<name>A0A1I7VDP0_LOALO</name>
<protein>
    <submittedName>
        <fullName evidence="3">Nitro_FeMo-Co domain-containing protein</fullName>
    </submittedName>
</protein>